<organism evidence="1 2">
    <name type="scientific">Paremcibacter congregatus</name>
    <dbReference type="NCBI Taxonomy" id="2043170"/>
    <lineage>
        <taxon>Bacteria</taxon>
        <taxon>Pseudomonadati</taxon>
        <taxon>Pseudomonadota</taxon>
        <taxon>Alphaproteobacteria</taxon>
        <taxon>Emcibacterales</taxon>
        <taxon>Emcibacteraceae</taxon>
        <taxon>Paremcibacter</taxon>
    </lineage>
</organism>
<name>A0A2G4YVL5_9PROT</name>
<proteinExistence type="predicted"/>
<reference evidence="1 2" key="1">
    <citation type="submission" date="2017-10" db="EMBL/GenBank/DDBJ databases">
        <title>Frigbacter circumglobatus gen. nov. sp. nov., isolated from sediment cultured in situ.</title>
        <authorList>
            <person name="Zhao Z."/>
        </authorList>
    </citation>
    <scope>NUCLEOTIDE SEQUENCE [LARGE SCALE GENOMIC DNA]</scope>
    <source>
        <strain evidence="1 2">ZYL</strain>
    </source>
</reference>
<accession>A0A2G4YVL5</accession>
<sequence>MWLMFDGDENDPEIECSGSPEELQELGRKLVGFTEQIAISFDRKQSLFYKNSLKEALFTHTPYEDAHFSVKIRGKTLELTGGTNVCKILGQSLIDFFSENVTPDDHFQIDQFDGNIISEDSKCTLIFCVSRMNNG</sequence>
<comment type="caution">
    <text evidence="1">The sequence shown here is derived from an EMBL/GenBank/DDBJ whole genome shotgun (WGS) entry which is preliminary data.</text>
</comment>
<dbReference type="AlphaFoldDB" id="A0A2G4YVL5"/>
<keyword evidence="2" id="KW-1185">Reference proteome</keyword>
<dbReference type="RefSeq" id="WP_099470769.1">
    <property type="nucleotide sequence ID" value="NZ_CP041025.1"/>
</dbReference>
<dbReference type="InParanoid" id="A0A2G4YVL5"/>
<dbReference type="Proteomes" id="UP000229730">
    <property type="component" value="Unassembled WGS sequence"/>
</dbReference>
<evidence type="ECO:0000313" key="2">
    <source>
        <dbReference type="Proteomes" id="UP000229730"/>
    </source>
</evidence>
<protein>
    <submittedName>
        <fullName evidence="1">Uncharacterized protein</fullName>
    </submittedName>
</protein>
<gene>
    <name evidence="1" type="ORF">CRD36_00435</name>
</gene>
<dbReference type="EMBL" id="PDEM01000007">
    <property type="protein sequence ID" value="PHZ86392.1"/>
    <property type="molecule type" value="Genomic_DNA"/>
</dbReference>
<evidence type="ECO:0000313" key="1">
    <source>
        <dbReference type="EMBL" id="PHZ86392.1"/>
    </source>
</evidence>